<dbReference type="Gene3D" id="1.20.1250.20">
    <property type="entry name" value="MFS general substrate transporter like domains"/>
    <property type="match status" value="2"/>
</dbReference>
<evidence type="ECO:0000256" key="20">
    <source>
        <dbReference type="ARBA" id="ARBA00051612"/>
    </source>
</evidence>
<feature type="transmembrane region" description="Helical" evidence="26">
    <location>
        <begin position="94"/>
        <end position="114"/>
    </location>
</feature>
<evidence type="ECO:0000256" key="12">
    <source>
        <dbReference type="ARBA" id="ARBA00023180"/>
    </source>
</evidence>
<evidence type="ECO:0000256" key="8">
    <source>
        <dbReference type="ARBA" id="ARBA00022847"/>
    </source>
</evidence>
<dbReference type="GO" id="GO:0030672">
    <property type="term" value="C:synaptic vesicle membrane"/>
    <property type="evidence" value="ECO:0007669"/>
    <property type="project" value="UniProtKB-SubCell"/>
</dbReference>
<feature type="transmembrane region" description="Helical" evidence="26">
    <location>
        <begin position="21"/>
        <end position="49"/>
    </location>
</feature>
<feature type="transmembrane region" description="Helical" evidence="26">
    <location>
        <begin position="182"/>
        <end position="204"/>
    </location>
</feature>
<keyword evidence="7 26" id="KW-0812">Transmembrane</keyword>
<dbReference type="InterPro" id="IPR020846">
    <property type="entry name" value="MFS_dom"/>
</dbReference>
<comment type="caution">
    <text evidence="28">The sequence shown here is derived from an EMBL/GenBank/DDBJ whole genome shotgun (WGS) entry which is preliminary data.</text>
</comment>
<dbReference type="SUPFAM" id="SSF103473">
    <property type="entry name" value="MFS general substrate transporter"/>
    <property type="match status" value="1"/>
</dbReference>
<keyword evidence="29" id="KW-1185">Reference proteome</keyword>
<evidence type="ECO:0000256" key="18">
    <source>
        <dbReference type="ARBA" id="ARBA00051403"/>
    </source>
</evidence>
<feature type="domain" description="Major facilitator superfamily (MFS) profile" evidence="27">
    <location>
        <begin position="22"/>
        <end position="469"/>
    </location>
</feature>
<gene>
    <name evidence="28" type="ORF">HNY73_018045</name>
</gene>
<feature type="transmembrane region" description="Helical" evidence="26">
    <location>
        <begin position="121"/>
        <end position="143"/>
    </location>
</feature>
<evidence type="ECO:0000256" key="2">
    <source>
        <dbReference type="ARBA" id="ARBA00004554"/>
    </source>
</evidence>
<dbReference type="GO" id="GO:0006820">
    <property type="term" value="P:monoatomic anion transport"/>
    <property type="evidence" value="ECO:0007669"/>
    <property type="project" value="TreeGrafter"/>
</dbReference>
<evidence type="ECO:0000256" key="7">
    <source>
        <dbReference type="ARBA" id="ARBA00022692"/>
    </source>
</evidence>
<dbReference type="GO" id="GO:0005765">
    <property type="term" value="C:lysosomal membrane"/>
    <property type="evidence" value="ECO:0007669"/>
    <property type="project" value="UniProtKB-SubCell"/>
</dbReference>
<feature type="transmembrane region" description="Helical" evidence="26">
    <location>
        <begin position="315"/>
        <end position="335"/>
    </location>
</feature>
<dbReference type="EMBL" id="JABXBU010002228">
    <property type="protein sequence ID" value="KAF8770531.1"/>
    <property type="molecule type" value="Genomic_DNA"/>
</dbReference>
<comment type="function">
    <text evidence="21">Receptor for CM101, a polysaccharide produced by group B Streptococcus with antipathoangiogenic properties.</text>
</comment>
<feature type="transmembrane region" description="Helical" evidence="26">
    <location>
        <begin position="271"/>
        <end position="295"/>
    </location>
</feature>
<dbReference type="AlphaFoldDB" id="A0A8T0ECI0"/>
<evidence type="ECO:0000256" key="4">
    <source>
        <dbReference type="ARBA" id="ARBA00004656"/>
    </source>
</evidence>
<evidence type="ECO:0000259" key="27">
    <source>
        <dbReference type="PROSITE" id="PS50850"/>
    </source>
</evidence>
<dbReference type="PROSITE" id="PS50850">
    <property type="entry name" value="MFS"/>
    <property type="match status" value="1"/>
</dbReference>
<keyword evidence="13" id="KW-0458">Lysosome</keyword>
<proteinExistence type="predicted"/>
<evidence type="ECO:0000256" key="13">
    <source>
        <dbReference type="ARBA" id="ARBA00023228"/>
    </source>
</evidence>
<evidence type="ECO:0000256" key="14">
    <source>
        <dbReference type="ARBA" id="ARBA00023329"/>
    </source>
</evidence>
<comment type="catalytic activity">
    <reaction evidence="18">
        <text>N-acetyl-L-aspartyl-L-glutamate(out) = N-acetyl-L-aspartyl-L-glutamate(in)</text>
        <dbReference type="Rhea" id="RHEA:72599"/>
        <dbReference type="ChEBI" id="CHEBI:76931"/>
    </reaction>
    <physiologicalReaction direction="left-to-right" evidence="18">
        <dbReference type="Rhea" id="RHEA:72600"/>
    </physiologicalReaction>
</comment>
<comment type="catalytic activity">
    <reaction evidence="15">
        <text>2 nitrate(out) + H(+)(out) = 2 nitrate(in) + H(+)(in)</text>
        <dbReference type="Rhea" id="RHEA:71539"/>
        <dbReference type="ChEBI" id="CHEBI:15378"/>
        <dbReference type="ChEBI" id="CHEBI:17632"/>
    </reaction>
    <physiologicalReaction direction="left-to-right" evidence="15">
        <dbReference type="Rhea" id="RHEA:71540"/>
    </physiologicalReaction>
</comment>
<dbReference type="PANTHER" id="PTHR11662">
    <property type="entry name" value="SOLUTE CARRIER FAMILY 17"/>
    <property type="match status" value="1"/>
</dbReference>
<keyword evidence="9 26" id="KW-1133">Transmembrane helix</keyword>
<sequence length="485" mass="53699">MNCDSKQTVTRSTKCYIPKRFVLTILGFFGMFCSYAMRVNLSVAIVAMVNTTYSPSSNGTIRTMECSELVHYESEKYNKYKGEQYNWDPKTQGIILGAFFYGYFITQLPGGMLAEKFGAKWVFGLGIFITAICSLLTPLAASMGVTSMIVARVLAGLSEGVTFPAINVAISKWSPKTERSRISTIIFIGLMIGNVISLPVSGMLSGSELFGGWPSAFYFFGAISCIWFLFWSFLVYETPAQHPSISKEELLYIDLNKDEKTEKKDTPWKDIFTSLPVWAVVVGHFGHVFGFNVLLTEMSTYLNGILHFDIQANGFLSALPYASQALFSWLASYIADRMRKSGKISVTNTRKICNSTGSIGPALCLLGVTMTGCRPYLTVALLCIGMAFNGFVHSGFNITHVDMCPELAGTLYGISNTIGSFSGAIGPTFTGYFLDKGETIKNWSYVFYITSAVYLITAIFYDIFASAELQTWGVKKEKKHKEDKK</sequence>
<dbReference type="GO" id="GO:0015293">
    <property type="term" value="F:symporter activity"/>
    <property type="evidence" value="ECO:0007669"/>
    <property type="project" value="UniProtKB-KW"/>
</dbReference>
<evidence type="ECO:0000256" key="10">
    <source>
        <dbReference type="ARBA" id="ARBA00023018"/>
    </source>
</evidence>
<comment type="catalytic activity">
    <reaction evidence="17">
        <text>N-acetylneuraminate(in) + H(+)(in) = N-acetylneuraminate(out) + H(+)(out)</text>
        <dbReference type="Rhea" id="RHEA:28987"/>
        <dbReference type="ChEBI" id="CHEBI:15378"/>
        <dbReference type="ChEBI" id="CHEBI:35418"/>
    </reaction>
    <physiologicalReaction direction="right-to-left" evidence="17">
        <dbReference type="Rhea" id="RHEA:28989"/>
    </physiologicalReaction>
</comment>
<keyword evidence="12" id="KW-0325">Glycoprotein</keyword>
<dbReference type="Proteomes" id="UP000807504">
    <property type="component" value="Unassembled WGS sequence"/>
</dbReference>
<evidence type="ECO:0000256" key="26">
    <source>
        <dbReference type="SAM" id="Phobius"/>
    </source>
</evidence>
<keyword evidence="8" id="KW-0769">Symport</keyword>
<dbReference type="InterPro" id="IPR036259">
    <property type="entry name" value="MFS_trans_sf"/>
</dbReference>
<evidence type="ECO:0000256" key="19">
    <source>
        <dbReference type="ARBA" id="ARBA00051447"/>
    </source>
</evidence>
<evidence type="ECO:0000256" key="16">
    <source>
        <dbReference type="ARBA" id="ARBA00050554"/>
    </source>
</evidence>
<accession>A0A8T0ECI0</accession>
<evidence type="ECO:0000313" key="28">
    <source>
        <dbReference type="EMBL" id="KAF8770531.1"/>
    </source>
</evidence>
<comment type="catalytic activity">
    <reaction evidence="19">
        <text>L-glutamate(out) = L-glutamate(in)</text>
        <dbReference type="Rhea" id="RHEA:66336"/>
        <dbReference type="ChEBI" id="CHEBI:29985"/>
    </reaction>
    <physiologicalReaction direction="left-to-right" evidence="19">
        <dbReference type="Rhea" id="RHEA:66337"/>
    </physiologicalReaction>
</comment>
<dbReference type="InterPro" id="IPR050382">
    <property type="entry name" value="MFS_Na/Anion_cotransporter"/>
</dbReference>
<feature type="transmembrane region" description="Helical" evidence="26">
    <location>
        <begin position="376"/>
        <end position="398"/>
    </location>
</feature>
<dbReference type="Pfam" id="PF07690">
    <property type="entry name" value="MFS_1"/>
    <property type="match status" value="1"/>
</dbReference>
<comment type="catalytic activity">
    <reaction evidence="20">
        <text>D-glucuronate(out) + H(+)(out) = D-glucuronate(in) + H(+)(in)</text>
        <dbReference type="Rhea" id="RHEA:72591"/>
        <dbReference type="ChEBI" id="CHEBI:15378"/>
        <dbReference type="ChEBI" id="CHEBI:58720"/>
    </reaction>
    <physiologicalReaction direction="left-to-right" evidence="20">
        <dbReference type="Rhea" id="RHEA:72592"/>
    </physiologicalReaction>
</comment>
<feature type="transmembrane region" description="Helical" evidence="26">
    <location>
        <begin position="445"/>
        <end position="464"/>
    </location>
</feature>
<evidence type="ECO:0000256" key="1">
    <source>
        <dbReference type="ARBA" id="ARBA00004432"/>
    </source>
</evidence>
<dbReference type="GO" id="GO:0016323">
    <property type="term" value="C:basolateral plasma membrane"/>
    <property type="evidence" value="ECO:0007669"/>
    <property type="project" value="UniProtKB-SubCell"/>
</dbReference>
<keyword evidence="14" id="KW-0968">Cytoplasmic vesicle</keyword>
<evidence type="ECO:0000256" key="24">
    <source>
        <dbReference type="ARBA" id="ARBA00081195"/>
    </source>
</evidence>
<dbReference type="PANTHER" id="PTHR11662:SF399">
    <property type="entry name" value="FI19708P1-RELATED"/>
    <property type="match status" value="1"/>
</dbReference>
<evidence type="ECO:0000256" key="5">
    <source>
        <dbReference type="ARBA" id="ARBA00022448"/>
    </source>
</evidence>
<keyword evidence="10" id="KW-0770">Synapse</keyword>
<evidence type="ECO:0000256" key="21">
    <source>
        <dbReference type="ARBA" id="ARBA00056891"/>
    </source>
</evidence>
<dbReference type="CDD" id="cd17318">
    <property type="entry name" value="MFS_SLC17"/>
    <property type="match status" value="1"/>
</dbReference>
<evidence type="ECO:0000313" key="29">
    <source>
        <dbReference type="Proteomes" id="UP000807504"/>
    </source>
</evidence>
<evidence type="ECO:0000256" key="11">
    <source>
        <dbReference type="ARBA" id="ARBA00023136"/>
    </source>
</evidence>
<reference evidence="28" key="1">
    <citation type="journal article" date="2020" name="bioRxiv">
        <title>Chromosome-level reference genome of the European wasp spider Argiope bruennichi: a resource for studies on range expansion and evolutionary adaptation.</title>
        <authorList>
            <person name="Sheffer M.M."/>
            <person name="Hoppe A."/>
            <person name="Krehenwinkel H."/>
            <person name="Uhl G."/>
            <person name="Kuss A.W."/>
            <person name="Jensen L."/>
            <person name="Jensen C."/>
            <person name="Gillespie R.G."/>
            <person name="Hoff K.J."/>
            <person name="Prost S."/>
        </authorList>
    </citation>
    <scope>NUCLEOTIDE SEQUENCE</scope>
</reference>
<reference evidence="28" key="2">
    <citation type="submission" date="2020-06" db="EMBL/GenBank/DDBJ databases">
        <authorList>
            <person name="Sheffer M."/>
        </authorList>
    </citation>
    <scope>NUCLEOTIDE SEQUENCE</scope>
</reference>
<comment type="catalytic activity">
    <reaction evidence="16">
        <text>L-aspartate(out) = L-aspartate(in)</text>
        <dbReference type="Rhea" id="RHEA:66332"/>
        <dbReference type="ChEBI" id="CHEBI:29991"/>
    </reaction>
    <physiologicalReaction direction="left-to-right" evidence="16">
        <dbReference type="Rhea" id="RHEA:66333"/>
    </physiologicalReaction>
</comment>
<dbReference type="FunFam" id="1.20.1250.20:FF:000003">
    <property type="entry name" value="Solute carrier family 17 member 3"/>
    <property type="match status" value="1"/>
</dbReference>
<evidence type="ECO:0000256" key="23">
    <source>
        <dbReference type="ARBA" id="ARBA00080244"/>
    </source>
</evidence>
<feature type="transmembrane region" description="Helical" evidence="26">
    <location>
        <begin position="410"/>
        <end position="433"/>
    </location>
</feature>
<keyword evidence="11 26" id="KW-0472">Membrane</keyword>
<feature type="transmembrane region" description="Helical" evidence="26">
    <location>
        <begin position="216"/>
        <end position="236"/>
    </location>
</feature>
<name>A0A8T0ECI0_ARGBR</name>
<keyword evidence="5" id="KW-0813">Transport</keyword>
<evidence type="ECO:0000256" key="15">
    <source>
        <dbReference type="ARBA" id="ARBA00050101"/>
    </source>
</evidence>
<dbReference type="InterPro" id="IPR011701">
    <property type="entry name" value="MFS"/>
</dbReference>
<organism evidence="28 29">
    <name type="scientific">Argiope bruennichi</name>
    <name type="common">Wasp spider</name>
    <name type="synonym">Aranea bruennichi</name>
    <dbReference type="NCBI Taxonomy" id="94029"/>
    <lineage>
        <taxon>Eukaryota</taxon>
        <taxon>Metazoa</taxon>
        <taxon>Ecdysozoa</taxon>
        <taxon>Arthropoda</taxon>
        <taxon>Chelicerata</taxon>
        <taxon>Arachnida</taxon>
        <taxon>Araneae</taxon>
        <taxon>Araneomorphae</taxon>
        <taxon>Entelegynae</taxon>
        <taxon>Araneoidea</taxon>
        <taxon>Araneidae</taxon>
        <taxon>Argiope</taxon>
    </lineage>
</organism>
<evidence type="ECO:0000256" key="25">
    <source>
        <dbReference type="ARBA" id="ARBA00081925"/>
    </source>
</evidence>
<evidence type="ECO:0000256" key="22">
    <source>
        <dbReference type="ARBA" id="ARBA00069713"/>
    </source>
</evidence>
<dbReference type="GO" id="GO:0046942">
    <property type="term" value="P:carboxylic acid transport"/>
    <property type="evidence" value="ECO:0007669"/>
    <property type="project" value="UniProtKB-ARBA"/>
</dbReference>
<evidence type="ECO:0000256" key="17">
    <source>
        <dbReference type="ARBA" id="ARBA00050625"/>
    </source>
</evidence>
<evidence type="ECO:0000256" key="3">
    <source>
        <dbReference type="ARBA" id="ARBA00004638"/>
    </source>
</evidence>
<comment type="subcellular location">
    <subcellularLocation>
        <location evidence="2">Basolateral cell membrane</location>
        <topology evidence="2">Multi-pass membrane protein</topology>
    </subcellularLocation>
    <subcellularLocation>
        <location evidence="3">Cytoplasmic vesicle</location>
        <location evidence="3">Secretory vesicle membrane</location>
        <topology evidence="3">Multi-pass membrane protein</topology>
    </subcellularLocation>
    <subcellularLocation>
        <location evidence="1">Cytoplasmic vesicle</location>
        <location evidence="1">Secretory vesicle</location>
        <location evidence="1">Synaptic vesicle membrane</location>
    </subcellularLocation>
    <subcellularLocation>
        <location evidence="4">Lysosome membrane</location>
    </subcellularLocation>
</comment>
<protein>
    <recommendedName>
        <fullName evidence="22">Sialin</fullName>
    </recommendedName>
    <alternativeName>
        <fullName evidence="25">H(+)/nitrate cotransporter</fullName>
    </alternativeName>
    <alternativeName>
        <fullName evidence="23">H(+)/sialic acid cotransporter</fullName>
    </alternativeName>
    <alternativeName>
        <fullName evidence="24">Vesicular excitatory amino acid transporter</fullName>
    </alternativeName>
</protein>
<dbReference type="FunFam" id="1.20.1250.20:FF:000067">
    <property type="entry name" value="sialin isoform X2"/>
    <property type="match status" value="1"/>
</dbReference>
<evidence type="ECO:0000256" key="6">
    <source>
        <dbReference type="ARBA" id="ARBA00022475"/>
    </source>
</evidence>
<keyword evidence="6" id="KW-1003">Cell membrane</keyword>
<evidence type="ECO:0000256" key="9">
    <source>
        <dbReference type="ARBA" id="ARBA00022989"/>
    </source>
</evidence>
<feature type="transmembrane region" description="Helical" evidence="26">
    <location>
        <begin position="149"/>
        <end position="170"/>
    </location>
</feature>